<sequence length="286" mass="31549">MSQKAKDTKNLERVRDNQRRSRARRREHLIELEHRIRIYELQGIEASAEVQQAARRVDEENRRVAEENRQLRSLLSRHGFSDDYILSCLHSGASTQAEHGQISQFLSGTPGEASQTLQQTMAPRRPASFDHGVPYPIPPQEGRQSSMATIPPVHPGHGFSRPLPSNTHLPPAAPLPSNNPLTPNALTSNIPPMARPTIPSQVHSQAYPTSVFPGPQIPRRDSYHHPQVPVSLIEDPRRHSYTIPSIPEDSSSALNYTISMQPFQHPGGPDPGGLGPNPDSGPPAPC</sequence>
<evidence type="ECO:0000313" key="3">
    <source>
        <dbReference type="EMBL" id="KAH6895351.1"/>
    </source>
</evidence>
<dbReference type="AlphaFoldDB" id="A0A9P8WBZ8"/>
<accession>A0A9P8WBZ8</accession>
<feature type="coiled-coil region" evidence="1">
    <location>
        <begin position="50"/>
        <end position="77"/>
    </location>
</feature>
<comment type="caution">
    <text evidence="3">The sequence shown here is derived from an EMBL/GenBank/DDBJ whole genome shotgun (WGS) entry which is preliminary data.</text>
</comment>
<feature type="compositionally biased region" description="Basic and acidic residues" evidence="2">
    <location>
        <begin position="1"/>
        <end position="19"/>
    </location>
</feature>
<feature type="compositionally biased region" description="Polar residues" evidence="2">
    <location>
        <begin position="105"/>
        <end position="121"/>
    </location>
</feature>
<feature type="region of interest" description="Disordered" evidence="2">
    <location>
        <begin position="105"/>
        <end position="286"/>
    </location>
</feature>
<dbReference type="PANTHER" id="PTHR42070:SF1">
    <property type="entry name" value="FILAMENT ASSOCIATED PROTEIN, PUTATIVE (AFU_ORTHOLOGUE AFUA_8G06630)-RELATED"/>
    <property type="match status" value="1"/>
</dbReference>
<keyword evidence="4" id="KW-1185">Reference proteome</keyword>
<protein>
    <recommendedName>
        <fullName evidence="5">BZIP domain-containing protein</fullName>
    </recommendedName>
</protein>
<feature type="region of interest" description="Disordered" evidence="2">
    <location>
        <begin position="1"/>
        <end position="23"/>
    </location>
</feature>
<reference evidence="3 4" key="1">
    <citation type="journal article" date="2021" name="Nat. Commun.">
        <title>Genetic determinants of endophytism in the Arabidopsis root mycobiome.</title>
        <authorList>
            <person name="Mesny F."/>
            <person name="Miyauchi S."/>
            <person name="Thiergart T."/>
            <person name="Pickel B."/>
            <person name="Atanasova L."/>
            <person name="Karlsson M."/>
            <person name="Huettel B."/>
            <person name="Barry K.W."/>
            <person name="Haridas S."/>
            <person name="Chen C."/>
            <person name="Bauer D."/>
            <person name="Andreopoulos W."/>
            <person name="Pangilinan J."/>
            <person name="LaButti K."/>
            <person name="Riley R."/>
            <person name="Lipzen A."/>
            <person name="Clum A."/>
            <person name="Drula E."/>
            <person name="Henrissat B."/>
            <person name="Kohler A."/>
            <person name="Grigoriev I.V."/>
            <person name="Martin F.M."/>
            <person name="Hacquard S."/>
        </authorList>
    </citation>
    <scope>NUCLEOTIDE SEQUENCE [LARGE SCALE GENOMIC DNA]</scope>
    <source>
        <strain evidence="3 4">MPI-CAGE-CH-0241</strain>
    </source>
</reference>
<keyword evidence="1" id="KW-0175">Coiled coil</keyword>
<evidence type="ECO:0000313" key="4">
    <source>
        <dbReference type="Proteomes" id="UP000777438"/>
    </source>
</evidence>
<feature type="compositionally biased region" description="Low complexity" evidence="2">
    <location>
        <begin position="175"/>
        <end position="187"/>
    </location>
</feature>
<evidence type="ECO:0000256" key="2">
    <source>
        <dbReference type="SAM" id="MobiDB-lite"/>
    </source>
</evidence>
<proteinExistence type="predicted"/>
<evidence type="ECO:0000256" key="1">
    <source>
        <dbReference type="SAM" id="Coils"/>
    </source>
</evidence>
<dbReference type="OrthoDB" id="4505928at2759"/>
<name>A0A9P8WBZ8_9HYPO</name>
<feature type="compositionally biased region" description="Polar residues" evidence="2">
    <location>
        <begin position="198"/>
        <end position="208"/>
    </location>
</feature>
<feature type="compositionally biased region" description="Polar residues" evidence="2">
    <location>
        <begin position="248"/>
        <end position="262"/>
    </location>
</feature>
<dbReference type="Proteomes" id="UP000777438">
    <property type="component" value="Unassembled WGS sequence"/>
</dbReference>
<dbReference type="PANTHER" id="PTHR42070">
    <property type="entry name" value="FILAMENT ASSOCIATED PROTEIN, PUTATIVE (AFU_ORTHOLOGUE AFUA_8G06630)-RELATED"/>
    <property type="match status" value="1"/>
</dbReference>
<organism evidence="3 4">
    <name type="scientific">Thelonectria olida</name>
    <dbReference type="NCBI Taxonomy" id="1576542"/>
    <lineage>
        <taxon>Eukaryota</taxon>
        <taxon>Fungi</taxon>
        <taxon>Dikarya</taxon>
        <taxon>Ascomycota</taxon>
        <taxon>Pezizomycotina</taxon>
        <taxon>Sordariomycetes</taxon>
        <taxon>Hypocreomycetidae</taxon>
        <taxon>Hypocreales</taxon>
        <taxon>Nectriaceae</taxon>
        <taxon>Thelonectria</taxon>
    </lineage>
</organism>
<evidence type="ECO:0008006" key="5">
    <source>
        <dbReference type="Google" id="ProtNLM"/>
    </source>
</evidence>
<gene>
    <name evidence="3" type="ORF">B0T10DRAFT_526664</name>
</gene>
<dbReference type="EMBL" id="JAGPYM010000004">
    <property type="protein sequence ID" value="KAH6895351.1"/>
    <property type="molecule type" value="Genomic_DNA"/>
</dbReference>